<proteinExistence type="inferred from homology"/>
<dbReference type="Proteomes" id="UP000824128">
    <property type="component" value="Unassembled WGS sequence"/>
</dbReference>
<dbReference type="InterPro" id="IPR015797">
    <property type="entry name" value="NUDIX_hydrolase-like_dom_sf"/>
</dbReference>
<accession>A0A9D1SSR8</accession>
<dbReference type="PANTHER" id="PTHR43736">
    <property type="entry name" value="ADP-RIBOSE PYROPHOSPHATASE"/>
    <property type="match status" value="1"/>
</dbReference>
<dbReference type="Gene3D" id="3.90.79.10">
    <property type="entry name" value="Nucleoside Triphosphate Pyrophosphohydrolase"/>
    <property type="match status" value="1"/>
</dbReference>
<dbReference type="Pfam" id="PF00293">
    <property type="entry name" value="NUDIX"/>
    <property type="match status" value="1"/>
</dbReference>
<protein>
    <submittedName>
        <fullName evidence="3">NUDIX hydrolase</fullName>
    </submittedName>
</protein>
<reference evidence="3" key="1">
    <citation type="submission" date="2020-10" db="EMBL/GenBank/DDBJ databases">
        <authorList>
            <person name="Gilroy R."/>
        </authorList>
    </citation>
    <scope>NUCLEOTIDE SEQUENCE</scope>
    <source>
        <strain evidence="3">ChiGjej2B2-16831</strain>
    </source>
</reference>
<evidence type="ECO:0000256" key="1">
    <source>
        <dbReference type="ARBA" id="ARBA00005582"/>
    </source>
</evidence>
<evidence type="ECO:0000313" key="4">
    <source>
        <dbReference type="Proteomes" id="UP000824128"/>
    </source>
</evidence>
<dbReference type="SUPFAM" id="SSF55811">
    <property type="entry name" value="Nudix"/>
    <property type="match status" value="1"/>
</dbReference>
<dbReference type="EMBL" id="DVNZ01000142">
    <property type="protein sequence ID" value="HIU94418.1"/>
    <property type="molecule type" value="Genomic_DNA"/>
</dbReference>
<comment type="similarity">
    <text evidence="1">Belongs to the Nudix hydrolase family.</text>
</comment>
<evidence type="ECO:0000259" key="2">
    <source>
        <dbReference type="PROSITE" id="PS51462"/>
    </source>
</evidence>
<dbReference type="PANTHER" id="PTHR43736:SF1">
    <property type="entry name" value="DIHYDRONEOPTERIN TRIPHOSPHATE DIPHOSPHATASE"/>
    <property type="match status" value="1"/>
</dbReference>
<dbReference type="InterPro" id="IPR000086">
    <property type="entry name" value="NUDIX_hydrolase_dom"/>
</dbReference>
<sequence>MDIIRQIEAYRPYNEQEARDRAAMLRALGAVERVFERESELMHMTASAWIVNAARERALMAYHNIYRSWSWLGGHADGERDLLAVALREACEESGLGCVRPVLTAPFSLEILPVAGHEKRGAYVPSHLHLNVTYLLEADEGAPLAARAGENSGVRWFTLDEAAAASAEPWLRARVYRKLNERLRALPR</sequence>
<dbReference type="AlphaFoldDB" id="A0A9D1SSR8"/>
<comment type="caution">
    <text evidence="3">The sequence shown here is derived from an EMBL/GenBank/DDBJ whole genome shotgun (WGS) entry which is preliminary data.</text>
</comment>
<dbReference type="PROSITE" id="PS51462">
    <property type="entry name" value="NUDIX"/>
    <property type="match status" value="1"/>
</dbReference>
<evidence type="ECO:0000313" key="3">
    <source>
        <dbReference type="EMBL" id="HIU94418.1"/>
    </source>
</evidence>
<organism evidence="3 4">
    <name type="scientific">Candidatus Aphodomorpha intestinavium</name>
    <dbReference type="NCBI Taxonomy" id="2840672"/>
    <lineage>
        <taxon>Bacteria</taxon>
        <taxon>Bacillati</taxon>
        <taxon>Bacillota</taxon>
        <taxon>Clostridia</taxon>
        <taxon>Eubacteriales</taxon>
        <taxon>Candidatus Aphodomorpha</taxon>
    </lineage>
</organism>
<dbReference type="GO" id="GO:0016787">
    <property type="term" value="F:hydrolase activity"/>
    <property type="evidence" value="ECO:0007669"/>
    <property type="project" value="UniProtKB-KW"/>
</dbReference>
<name>A0A9D1SSR8_9FIRM</name>
<gene>
    <name evidence="3" type="ORF">IAD24_04590</name>
</gene>
<dbReference type="CDD" id="cd03674">
    <property type="entry name" value="NUDIX_Hydrolase"/>
    <property type="match status" value="1"/>
</dbReference>
<keyword evidence="3" id="KW-0378">Hydrolase</keyword>
<reference evidence="3" key="2">
    <citation type="journal article" date="2021" name="PeerJ">
        <title>Extensive microbial diversity within the chicken gut microbiome revealed by metagenomics and culture.</title>
        <authorList>
            <person name="Gilroy R."/>
            <person name="Ravi A."/>
            <person name="Getino M."/>
            <person name="Pursley I."/>
            <person name="Horton D.L."/>
            <person name="Alikhan N.F."/>
            <person name="Baker D."/>
            <person name="Gharbi K."/>
            <person name="Hall N."/>
            <person name="Watson M."/>
            <person name="Adriaenssens E.M."/>
            <person name="Foster-Nyarko E."/>
            <person name="Jarju S."/>
            <person name="Secka A."/>
            <person name="Antonio M."/>
            <person name="Oren A."/>
            <person name="Chaudhuri R.R."/>
            <person name="La Ragione R."/>
            <person name="Hildebrand F."/>
            <person name="Pallen M.J."/>
        </authorList>
    </citation>
    <scope>NUCLEOTIDE SEQUENCE</scope>
    <source>
        <strain evidence="3">ChiGjej2B2-16831</strain>
    </source>
</reference>
<feature type="domain" description="Nudix hydrolase" evidence="2">
    <location>
        <begin position="41"/>
        <end position="179"/>
    </location>
</feature>